<dbReference type="GO" id="GO:0005524">
    <property type="term" value="F:ATP binding"/>
    <property type="evidence" value="ECO:0007669"/>
    <property type="project" value="UniProtKB-KW"/>
</dbReference>
<dbReference type="InterPro" id="IPR002302">
    <property type="entry name" value="Leu-tRNA-ligase"/>
</dbReference>
<evidence type="ECO:0000259" key="9">
    <source>
        <dbReference type="Pfam" id="PF00133"/>
    </source>
</evidence>
<keyword evidence="13" id="KW-1185">Reference proteome</keyword>
<dbReference type="CDD" id="cd00812">
    <property type="entry name" value="LeuRS_core"/>
    <property type="match status" value="1"/>
</dbReference>
<evidence type="ECO:0000259" key="10">
    <source>
        <dbReference type="Pfam" id="PF08264"/>
    </source>
</evidence>
<comment type="caution">
    <text evidence="12">The sequence shown here is derived from an EMBL/GenBank/DDBJ whole genome shotgun (WGS) entry which is preliminary data.</text>
</comment>
<evidence type="ECO:0000256" key="7">
    <source>
        <dbReference type="ARBA" id="ARBA00023146"/>
    </source>
</evidence>
<dbReference type="GO" id="GO:0032543">
    <property type="term" value="P:mitochondrial translation"/>
    <property type="evidence" value="ECO:0007669"/>
    <property type="project" value="TreeGrafter"/>
</dbReference>
<dbReference type="HAMAP" id="MF_00049_B">
    <property type="entry name" value="Leu_tRNA_synth_B"/>
    <property type="match status" value="1"/>
</dbReference>
<dbReference type="InterPro" id="IPR025709">
    <property type="entry name" value="Leu_tRNA-synth_edit"/>
</dbReference>
<evidence type="ECO:0000313" key="13">
    <source>
        <dbReference type="Proteomes" id="UP001165085"/>
    </source>
</evidence>
<dbReference type="SUPFAM" id="SSF50677">
    <property type="entry name" value="ValRS/IleRS/LeuRS editing domain"/>
    <property type="match status" value="1"/>
</dbReference>
<dbReference type="Proteomes" id="UP001165085">
    <property type="component" value="Unassembled WGS sequence"/>
</dbReference>
<dbReference type="PRINTS" id="PR00985">
    <property type="entry name" value="TRNASYNTHLEU"/>
</dbReference>
<keyword evidence="6" id="KW-0648">Protein biosynthesis</keyword>
<evidence type="ECO:0000259" key="11">
    <source>
        <dbReference type="Pfam" id="PF13603"/>
    </source>
</evidence>
<dbReference type="FunFam" id="3.40.50.620:FF:000077">
    <property type="entry name" value="Leucine--tRNA ligase"/>
    <property type="match status" value="1"/>
</dbReference>
<feature type="domain" description="Leucyl-tRNA synthetase editing" evidence="11">
    <location>
        <begin position="296"/>
        <end position="477"/>
    </location>
</feature>
<dbReference type="Gene3D" id="3.90.740.10">
    <property type="entry name" value="Valyl/Leucyl/Isoleucyl-tRNA synthetase, editing domain"/>
    <property type="match status" value="1"/>
</dbReference>
<evidence type="ECO:0000256" key="2">
    <source>
        <dbReference type="ARBA" id="ARBA00013164"/>
    </source>
</evidence>
<dbReference type="FunFam" id="3.40.50.620:FF:000056">
    <property type="entry name" value="Leucine--tRNA ligase"/>
    <property type="match status" value="1"/>
</dbReference>
<dbReference type="AlphaFoldDB" id="A0A9W7A8C2"/>
<proteinExistence type="inferred from homology"/>
<dbReference type="Gene3D" id="3.40.50.620">
    <property type="entry name" value="HUPs"/>
    <property type="match status" value="1"/>
</dbReference>
<dbReference type="SUPFAM" id="SSF47323">
    <property type="entry name" value="Anticodon-binding domain of a subclass of class I aminoacyl-tRNA synthetases"/>
    <property type="match status" value="1"/>
</dbReference>
<accession>A0A9W7A8C2</accession>
<dbReference type="Pfam" id="PF00133">
    <property type="entry name" value="tRNA-synt_1"/>
    <property type="match status" value="2"/>
</dbReference>
<comment type="similarity">
    <text evidence="1">Belongs to the class-I aminoacyl-tRNA synthetase family.</text>
</comment>
<evidence type="ECO:0000313" key="12">
    <source>
        <dbReference type="EMBL" id="GMH67602.1"/>
    </source>
</evidence>
<dbReference type="EC" id="6.1.1.4" evidence="2"/>
<dbReference type="CDD" id="cd07958">
    <property type="entry name" value="Anticodon_Ia_Leu_BEm"/>
    <property type="match status" value="1"/>
</dbReference>
<dbReference type="InterPro" id="IPR002300">
    <property type="entry name" value="aa-tRNA-synth_Ia"/>
</dbReference>
<dbReference type="GO" id="GO:0006429">
    <property type="term" value="P:leucyl-tRNA aminoacylation"/>
    <property type="evidence" value="ECO:0007669"/>
    <property type="project" value="InterPro"/>
</dbReference>
<protein>
    <recommendedName>
        <fullName evidence="2">leucine--tRNA ligase</fullName>
        <ecNumber evidence="2">6.1.1.4</ecNumber>
    </recommendedName>
</protein>
<evidence type="ECO:0000256" key="6">
    <source>
        <dbReference type="ARBA" id="ARBA00022917"/>
    </source>
</evidence>
<dbReference type="SUPFAM" id="SSF52374">
    <property type="entry name" value="Nucleotidylyl transferase"/>
    <property type="match status" value="1"/>
</dbReference>
<sequence>MVTPLQHLRLFGLATTTMVLLFAMHSRVGNAFMPLARINASHRLRKNLGGFGRVTLSNLESVVQEASSSSSASTPPNTYPFAPIEAKWQKYWSDNATFKTPVRSASKPKKYILDMFPYPSGSGLHVGHPEGYTASDVMARYYRQTGHDVLHPMGWDSFGLPAEQYAMQTGTHPEVTTFKNIDTFKRQLKSLGFSYDWDKEIATTDPEYVRWTQWIFIQLFNKGLAAQSSVSVNWCPALGTVLANEEVINGLSERGDHPVKRLPLRQWVLEITKYADRLEEGLEGLDWPAGTMTSQKQWIGKSSGCDIAFETPGDLPKITVFTTRCDTLMGVTYVSLAPEHPLVADLTTADRKEEVDAYVSETSSRSDMDRTSNKEKTGVFTGSYCVHPLTGESVPIWVADYVLGSYGSGAVMAVPAHDERDFEFAEKFNLDVKAVVQPANDKEAELPFTGTGVNVNSGEFDGLKTGKAKKAVMRKLEELDMGGEKIQYKLRDWLFSRQRYWGEPIPIYFPVIFDDEAAATDPKTCKHTIDYDTPIAVEESELPLELPPMEDFHPGDDPAGCLARAADWRYFQKGGKWFARETNTMPQWAGSCWYYLRYTDTKNNEQAWSEKADKDWLPVDLYVGGAEHAVLHLLYARFWHQVLYDLGHTTHKEPFQKLVHQGMILGADNEKMSKSRGNVVNPDDVVLETGADSLRLYEMFMGPLEAVKPWQTEQVSGVVRFQRKLYQVCQGVVAEDRESGEDEETTKILHKTMKKVTADIESMSFNTAISALMVLTNHLASLKTPASKDTMEKLALMVSPFAPHLGEECWSMMGHDESLAYAPWVEWDDALTVDNEVTMGVQVNGKVRGEITIGKDVEDESVAVELAMAQEKVARYTEAGKVVKVIFRPGKILNFIVK</sequence>
<evidence type="ECO:0000256" key="8">
    <source>
        <dbReference type="ARBA" id="ARBA00047469"/>
    </source>
</evidence>
<dbReference type="PANTHER" id="PTHR43740:SF2">
    <property type="entry name" value="LEUCINE--TRNA LIGASE, MITOCHONDRIAL"/>
    <property type="match status" value="1"/>
</dbReference>
<evidence type="ECO:0000256" key="3">
    <source>
        <dbReference type="ARBA" id="ARBA00022598"/>
    </source>
</evidence>
<dbReference type="GO" id="GO:0002161">
    <property type="term" value="F:aminoacyl-tRNA deacylase activity"/>
    <property type="evidence" value="ECO:0007669"/>
    <property type="project" value="InterPro"/>
</dbReference>
<name>A0A9W7A8C2_9STRA</name>
<feature type="domain" description="Methionyl/Valyl/Leucyl/Isoleucyl-tRNA synthetase anticodon-binding" evidence="10">
    <location>
        <begin position="747"/>
        <end position="859"/>
    </location>
</feature>
<feature type="domain" description="Aminoacyl-tRNA synthetase class Ia" evidence="9">
    <location>
        <begin position="87"/>
        <end position="287"/>
    </location>
</feature>
<dbReference type="Pfam" id="PF13603">
    <property type="entry name" value="tRNA-synt_1_2"/>
    <property type="match status" value="1"/>
</dbReference>
<keyword evidence="7" id="KW-0030">Aminoacyl-tRNA synthetase</keyword>
<reference evidence="13" key="1">
    <citation type="journal article" date="2023" name="Commun. Biol.">
        <title>Genome analysis of Parmales, the sister group of diatoms, reveals the evolutionary specialization of diatoms from phago-mixotrophs to photoautotrophs.</title>
        <authorList>
            <person name="Ban H."/>
            <person name="Sato S."/>
            <person name="Yoshikawa S."/>
            <person name="Yamada K."/>
            <person name="Nakamura Y."/>
            <person name="Ichinomiya M."/>
            <person name="Sato N."/>
            <person name="Blanc-Mathieu R."/>
            <person name="Endo H."/>
            <person name="Kuwata A."/>
            <person name="Ogata H."/>
        </authorList>
    </citation>
    <scope>NUCLEOTIDE SEQUENCE [LARGE SCALE GENOMIC DNA]</scope>
    <source>
        <strain evidence="13">NIES 3701</strain>
    </source>
</reference>
<dbReference type="GO" id="GO:0005739">
    <property type="term" value="C:mitochondrion"/>
    <property type="evidence" value="ECO:0007669"/>
    <property type="project" value="TreeGrafter"/>
</dbReference>
<dbReference type="InterPro" id="IPR009008">
    <property type="entry name" value="Val/Leu/Ile-tRNA-synth_edit"/>
</dbReference>
<dbReference type="NCBIfam" id="TIGR00396">
    <property type="entry name" value="leuS_bact"/>
    <property type="match status" value="1"/>
</dbReference>
<dbReference type="InterPro" id="IPR014729">
    <property type="entry name" value="Rossmann-like_a/b/a_fold"/>
</dbReference>
<keyword evidence="4" id="KW-0547">Nucleotide-binding</keyword>
<dbReference type="GO" id="GO:0004823">
    <property type="term" value="F:leucine-tRNA ligase activity"/>
    <property type="evidence" value="ECO:0007669"/>
    <property type="project" value="UniProtKB-EC"/>
</dbReference>
<evidence type="ECO:0000256" key="5">
    <source>
        <dbReference type="ARBA" id="ARBA00022840"/>
    </source>
</evidence>
<feature type="domain" description="Aminoacyl-tRNA synthetase class Ia" evidence="9">
    <location>
        <begin position="490"/>
        <end position="697"/>
    </location>
</feature>
<gene>
    <name evidence="12" type="ORF">TrST_g12353</name>
</gene>
<keyword evidence="5" id="KW-0067">ATP-binding</keyword>
<dbReference type="InterPro" id="IPR013155">
    <property type="entry name" value="M/V/L/I-tRNA-synth_anticd-bd"/>
</dbReference>
<evidence type="ECO:0000256" key="1">
    <source>
        <dbReference type="ARBA" id="ARBA00005594"/>
    </source>
</evidence>
<keyword evidence="3" id="KW-0436">Ligase</keyword>
<dbReference type="InterPro" id="IPR009080">
    <property type="entry name" value="tRNAsynth_Ia_anticodon-bd"/>
</dbReference>
<dbReference type="OrthoDB" id="15954at2759"/>
<dbReference type="Pfam" id="PF08264">
    <property type="entry name" value="Anticodon_1"/>
    <property type="match status" value="1"/>
</dbReference>
<comment type="catalytic activity">
    <reaction evidence="8">
        <text>tRNA(Leu) + L-leucine + ATP = L-leucyl-tRNA(Leu) + AMP + diphosphate</text>
        <dbReference type="Rhea" id="RHEA:11688"/>
        <dbReference type="Rhea" id="RHEA-COMP:9613"/>
        <dbReference type="Rhea" id="RHEA-COMP:9622"/>
        <dbReference type="ChEBI" id="CHEBI:30616"/>
        <dbReference type="ChEBI" id="CHEBI:33019"/>
        <dbReference type="ChEBI" id="CHEBI:57427"/>
        <dbReference type="ChEBI" id="CHEBI:78442"/>
        <dbReference type="ChEBI" id="CHEBI:78494"/>
        <dbReference type="ChEBI" id="CHEBI:456215"/>
        <dbReference type="EC" id="6.1.1.4"/>
    </reaction>
</comment>
<dbReference type="FunFam" id="1.10.730.10:FF:000011">
    <property type="entry name" value="Leucine--tRNA ligase chloroplastic/mitochondrial"/>
    <property type="match status" value="1"/>
</dbReference>
<dbReference type="PANTHER" id="PTHR43740">
    <property type="entry name" value="LEUCYL-TRNA SYNTHETASE"/>
    <property type="match status" value="1"/>
</dbReference>
<dbReference type="Gene3D" id="1.10.730.10">
    <property type="entry name" value="Isoleucyl-tRNA Synthetase, Domain 1"/>
    <property type="match status" value="1"/>
</dbReference>
<organism evidence="12 13">
    <name type="scientific">Triparma strigata</name>
    <dbReference type="NCBI Taxonomy" id="1606541"/>
    <lineage>
        <taxon>Eukaryota</taxon>
        <taxon>Sar</taxon>
        <taxon>Stramenopiles</taxon>
        <taxon>Ochrophyta</taxon>
        <taxon>Bolidophyceae</taxon>
        <taxon>Parmales</taxon>
        <taxon>Triparmaceae</taxon>
        <taxon>Triparma</taxon>
    </lineage>
</organism>
<evidence type="ECO:0000256" key="4">
    <source>
        <dbReference type="ARBA" id="ARBA00022741"/>
    </source>
</evidence>
<dbReference type="EMBL" id="BRXY01000118">
    <property type="protein sequence ID" value="GMH67602.1"/>
    <property type="molecule type" value="Genomic_DNA"/>
</dbReference>